<sequence>SSSSSSSNTTAPPPHVSCSLLLRHTYTVVAGLPDSQRSIIHFGTSVDGQLQFTSQITIQAGSPITIYLVLYDDLSIRIYETSSYDIVPEVFIANSDGTCTIINSIEPIDTLHTPSYSKITFTVHRVTYSSSYVPVPYSVRFYVRSCGTSTTLTTLTPPLQLTLLPTVLQYPHFTLPQPLLSYQPVFVSILDTFGNPCYATSPQRISITVQYTAPADASNHRACPSSDTLYTYTLPVHNSTFVFTPTHLGTYTILASILGISDSVVRSTHFYTPSTVHVSKISRSFVCGDGESQCIGNLAPQRCVQFPHQCFIIPSHPSIPPPCPLGYVRCPQSNQCRSQLQECPSHLKCPANSYVCERTWTCVQHPGECVPQDQLESPRKPARCDDGTYAASSEDCFTPITCPPQHYVCPSDGHCYLNTELCPPLTPCNITHPLRCPYTHHCVDTFHNCVSRKTCPPGYLRCHGDVCVPSLSHCPTIPPAPSSTHFCWDGQLKSPQLCSTQRTCPQDYSVLCPDLSCHISATTCPHPSLCDTTTQRPCADGTCVPFDTSCAVDVTCPTNRPIHCAGERCVA</sequence>
<gene>
    <name evidence="1" type="primary">VgR_0</name>
    <name evidence="1" type="ORF">g.33120</name>
</gene>
<keyword evidence="1" id="KW-0675">Receptor</keyword>
<name>A0A146KY19_LYGHE</name>
<dbReference type="AlphaFoldDB" id="A0A146KY19"/>
<evidence type="ECO:0000313" key="1">
    <source>
        <dbReference type="EMBL" id="JAQ00709.1"/>
    </source>
</evidence>
<accession>A0A146KY19</accession>
<reference evidence="1" key="1">
    <citation type="journal article" date="2016" name="Gigascience">
        <title>De novo construction of an expanded transcriptome assembly for the western tarnished plant bug, Lygus hesperus.</title>
        <authorList>
            <person name="Tassone E.E."/>
            <person name="Geib S.M."/>
            <person name="Hall B."/>
            <person name="Fabrick J.A."/>
            <person name="Brent C.S."/>
            <person name="Hull J.J."/>
        </authorList>
    </citation>
    <scope>NUCLEOTIDE SEQUENCE</scope>
</reference>
<dbReference type="EMBL" id="GDHC01017920">
    <property type="protein sequence ID" value="JAQ00709.1"/>
    <property type="molecule type" value="Transcribed_RNA"/>
</dbReference>
<organism evidence="1">
    <name type="scientific">Lygus hesperus</name>
    <name type="common">Western plant bug</name>
    <dbReference type="NCBI Taxonomy" id="30085"/>
    <lineage>
        <taxon>Eukaryota</taxon>
        <taxon>Metazoa</taxon>
        <taxon>Ecdysozoa</taxon>
        <taxon>Arthropoda</taxon>
        <taxon>Hexapoda</taxon>
        <taxon>Insecta</taxon>
        <taxon>Pterygota</taxon>
        <taxon>Neoptera</taxon>
        <taxon>Paraneoptera</taxon>
        <taxon>Hemiptera</taxon>
        <taxon>Heteroptera</taxon>
        <taxon>Panheteroptera</taxon>
        <taxon>Cimicomorpha</taxon>
        <taxon>Miridae</taxon>
        <taxon>Mirini</taxon>
        <taxon>Lygus</taxon>
    </lineage>
</organism>
<proteinExistence type="predicted"/>
<protein>
    <submittedName>
        <fullName evidence="1">Vitellogenin receptor</fullName>
    </submittedName>
</protein>
<feature type="non-terminal residue" evidence="1">
    <location>
        <position position="1"/>
    </location>
</feature>